<dbReference type="InterPro" id="IPR021315">
    <property type="entry name" value="Gap/Sap"/>
</dbReference>
<dbReference type="RefSeq" id="WP_120114119.1">
    <property type="nucleotide sequence ID" value="NZ_QXQB01000007.1"/>
</dbReference>
<feature type="transmembrane region" description="Helical" evidence="1">
    <location>
        <begin position="43"/>
        <end position="67"/>
    </location>
</feature>
<keyword evidence="1" id="KW-0472">Membrane</keyword>
<protein>
    <recommendedName>
        <fullName evidence="4">GAP family protein</fullName>
    </recommendedName>
</protein>
<accession>A0A3A6P8U1</accession>
<proteinExistence type="predicted"/>
<reference evidence="2 3" key="1">
    <citation type="submission" date="2018-09" db="EMBL/GenBank/DDBJ databases">
        <title>Paenibacillus aracenensis nov. sp. isolated from a cave in southern Spain.</title>
        <authorList>
            <person name="Jurado V."/>
            <person name="Gutierrez-Patricio S."/>
            <person name="Gonzalez-Pimentel J.L."/>
            <person name="Miller A.Z."/>
            <person name="Laiz L."/>
            <person name="Saiz-Jimenez C."/>
        </authorList>
    </citation>
    <scope>NUCLEOTIDE SEQUENCE [LARGE SCALE GENOMIC DNA]</scope>
    <source>
        <strain evidence="2 3">JCM 19203</strain>
    </source>
</reference>
<feature type="transmembrane region" description="Helical" evidence="1">
    <location>
        <begin position="199"/>
        <end position="216"/>
    </location>
</feature>
<evidence type="ECO:0000313" key="3">
    <source>
        <dbReference type="Proteomes" id="UP000267798"/>
    </source>
</evidence>
<dbReference type="EMBL" id="QXQB01000007">
    <property type="protein sequence ID" value="RJX37122.1"/>
    <property type="molecule type" value="Genomic_DNA"/>
</dbReference>
<evidence type="ECO:0000313" key="2">
    <source>
        <dbReference type="EMBL" id="RJX37122.1"/>
    </source>
</evidence>
<keyword evidence="1" id="KW-0812">Transmembrane</keyword>
<keyword evidence="1" id="KW-1133">Transmembrane helix</keyword>
<evidence type="ECO:0008006" key="4">
    <source>
        <dbReference type="Google" id="ProtNLM"/>
    </source>
</evidence>
<name>A0A3A6P8U1_9BACL</name>
<feature type="transmembrane region" description="Helical" evidence="1">
    <location>
        <begin position="6"/>
        <end position="31"/>
    </location>
</feature>
<organism evidence="2 3">
    <name type="scientific">Paenibacillus pinisoli</name>
    <dbReference type="NCBI Taxonomy" id="1276110"/>
    <lineage>
        <taxon>Bacteria</taxon>
        <taxon>Bacillati</taxon>
        <taxon>Bacillota</taxon>
        <taxon>Bacilli</taxon>
        <taxon>Bacillales</taxon>
        <taxon>Paenibacillaceae</taxon>
        <taxon>Paenibacillus</taxon>
    </lineage>
</organism>
<dbReference type="AlphaFoldDB" id="A0A3A6P8U1"/>
<dbReference type="OrthoDB" id="2649540at2"/>
<comment type="caution">
    <text evidence="2">The sequence shown here is derived from an EMBL/GenBank/DDBJ whole genome shotgun (WGS) entry which is preliminary data.</text>
</comment>
<gene>
    <name evidence="2" type="ORF">D3P09_24745</name>
</gene>
<feature type="transmembrane region" description="Helical" evidence="1">
    <location>
        <begin position="79"/>
        <end position="97"/>
    </location>
</feature>
<dbReference type="Proteomes" id="UP000267798">
    <property type="component" value="Unassembled WGS sequence"/>
</dbReference>
<keyword evidence="3" id="KW-1185">Reference proteome</keyword>
<sequence length="219" mass="24060">MSTELLITVGGLALLDTLSPATLGVTVYLLLTEKERLSSRLMIYLATVAVFYFSVGAALMLGLDALLPAMTSLLENRTISWGLFILGALLFIASFYYPKNKKSSNMPRLRSKSMAAMIALGFTTSLVEVGMAFPYFAAIGLMTAHQLPLLQWLPLLAGYNFIMVLPPLVVFVLHSLLGRVMQRPLEKLQAYFAKHSGSAASWIMCIVGLILIFNTLDYL</sequence>
<dbReference type="Pfam" id="PF11139">
    <property type="entry name" value="SfLAP"/>
    <property type="match status" value="1"/>
</dbReference>
<feature type="transmembrane region" description="Helical" evidence="1">
    <location>
        <begin position="118"/>
        <end position="137"/>
    </location>
</feature>
<feature type="transmembrane region" description="Helical" evidence="1">
    <location>
        <begin position="157"/>
        <end position="178"/>
    </location>
</feature>
<evidence type="ECO:0000256" key="1">
    <source>
        <dbReference type="SAM" id="Phobius"/>
    </source>
</evidence>